<accession>A0ACB8R7A4</accession>
<organism evidence="1 2">
    <name type="scientific">Auriscalpium vulgare</name>
    <dbReference type="NCBI Taxonomy" id="40419"/>
    <lineage>
        <taxon>Eukaryota</taxon>
        <taxon>Fungi</taxon>
        <taxon>Dikarya</taxon>
        <taxon>Basidiomycota</taxon>
        <taxon>Agaricomycotina</taxon>
        <taxon>Agaricomycetes</taxon>
        <taxon>Russulales</taxon>
        <taxon>Auriscalpiaceae</taxon>
        <taxon>Auriscalpium</taxon>
    </lineage>
</organism>
<comment type="caution">
    <text evidence="1">The sequence shown here is derived from an EMBL/GenBank/DDBJ whole genome shotgun (WGS) entry which is preliminary data.</text>
</comment>
<dbReference type="Proteomes" id="UP000814033">
    <property type="component" value="Unassembled WGS sequence"/>
</dbReference>
<protein>
    <submittedName>
        <fullName evidence="1">Uncharacterized protein</fullName>
    </submittedName>
</protein>
<feature type="non-terminal residue" evidence="1">
    <location>
        <position position="1"/>
    </location>
</feature>
<reference evidence="1" key="1">
    <citation type="submission" date="2021-02" db="EMBL/GenBank/DDBJ databases">
        <authorList>
            <consortium name="DOE Joint Genome Institute"/>
            <person name="Ahrendt S."/>
            <person name="Looney B.P."/>
            <person name="Miyauchi S."/>
            <person name="Morin E."/>
            <person name="Drula E."/>
            <person name="Courty P.E."/>
            <person name="Chicoki N."/>
            <person name="Fauchery L."/>
            <person name="Kohler A."/>
            <person name="Kuo A."/>
            <person name="Labutti K."/>
            <person name="Pangilinan J."/>
            <person name="Lipzen A."/>
            <person name="Riley R."/>
            <person name="Andreopoulos W."/>
            <person name="He G."/>
            <person name="Johnson J."/>
            <person name="Barry K.W."/>
            <person name="Grigoriev I.V."/>
            <person name="Nagy L."/>
            <person name="Hibbett D."/>
            <person name="Henrissat B."/>
            <person name="Matheny P.B."/>
            <person name="Labbe J."/>
            <person name="Martin F."/>
        </authorList>
    </citation>
    <scope>NUCLEOTIDE SEQUENCE</scope>
    <source>
        <strain evidence="1">FP105234-sp</strain>
    </source>
</reference>
<reference evidence="1" key="2">
    <citation type="journal article" date="2022" name="New Phytol.">
        <title>Evolutionary transition to the ectomycorrhizal habit in the genomes of a hyperdiverse lineage of mushroom-forming fungi.</title>
        <authorList>
            <person name="Looney B."/>
            <person name="Miyauchi S."/>
            <person name="Morin E."/>
            <person name="Drula E."/>
            <person name="Courty P.E."/>
            <person name="Kohler A."/>
            <person name="Kuo A."/>
            <person name="LaButti K."/>
            <person name="Pangilinan J."/>
            <person name="Lipzen A."/>
            <person name="Riley R."/>
            <person name="Andreopoulos W."/>
            <person name="He G."/>
            <person name="Johnson J."/>
            <person name="Nolan M."/>
            <person name="Tritt A."/>
            <person name="Barry K.W."/>
            <person name="Grigoriev I.V."/>
            <person name="Nagy L.G."/>
            <person name="Hibbett D."/>
            <person name="Henrissat B."/>
            <person name="Matheny P.B."/>
            <person name="Labbe J."/>
            <person name="Martin F.M."/>
        </authorList>
    </citation>
    <scope>NUCLEOTIDE SEQUENCE</scope>
    <source>
        <strain evidence="1">FP105234-sp</strain>
    </source>
</reference>
<dbReference type="EMBL" id="MU276295">
    <property type="protein sequence ID" value="KAI0039516.1"/>
    <property type="molecule type" value="Genomic_DNA"/>
</dbReference>
<evidence type="ECO:0000313" key="1">
    <source>
        <dbReference type="EMBL" id="KAI0039516.1"/>
    </source>
</evidence>
<feature type="non-terminal residue" evidence="1">
    <location>
        <position position="248"/>
    </location>
</feature>
<keyword evidence="2" id="KW-1185">Reference proteome</keyword>
<proteinExistence type="predicted"/>
<name>A0ACB8R7A4_9AGAM</name>
<evidence type="ECO:0000313" key="2">
    <source>
        <dbReference type="Proteomes" id="UP000814033"/>
    </source>
</evidence>
<gene>
    <name evidence="1" type="ORF">FA95DRAFT_1463183</name>
</gene>
<sequence length="248" mass="27542">ILDRKGRVLAQLAAPPRRDPSWADVPASVSEEMQEVAEVCQFSPEQQAHTRGRYPSLSIGYMHGGGPKSPYNITFDYRGQEAAAERLLSHQGVRRLAGLGSGVYQTFSSRAFDRCAGVLDDIRARRPFLRTPFANSVFPAVTFNFGPRALTVPHRDSQNVPYGWCAVTALGNFDYHLGGHLVLWDLALVIEFPPESTILIPSALITHSNVAIQPGETRQSMTQWCAGALMRWHAYGYRTQATMRDQDP</sequence>